<dbReference type="EMBL" id="CP000743">
    <property type="protein sequence ID" value="ABR55628.1"/>
    <property type="molecule type" value="Genomic_DNA"/>
</dbReference>
<dbReference type="InterPro" id="IPR004843">
    <property type="entry name" value="Calcineurin-like_PHP"/>
</dbReference>
<organism evidence="2 3">
    <name type="scientific">Methanococcus aeolicus (strain ATCC BAA-1280 / DSM 17508 / OCM 812 / Nankai-3)</name>
    <dbReference type="NCBI Taxonomy" id="419665"/>
    <lineage>
        <taxon>Archaea</taxon>
        <taxon>Methanobacteriati</taxon>
        <taxon>Methanobacteriota</taxon>
        <taxon>Methanomada group</taxon>
        <taxon>Methanococci</taxon>
        <taxon>Methanococcales</taxon>
        <taxon>Methanococcaceae</taxon>
        <taxon>Methanococcus</taxon>
    </lineage>
</organism>
<dbReference type="GO" id="GO:0016787">
    <property type="term" value="F:hydrolase activity"/>
    <property type="evidence" value="ECO:0007669"/>
    <property type="project" value="InterPro"/>
</dbReference>
<reference evidence="2" key="1">
    <citation type="submission" date="2007-06" db="EMBL/GenBank/DDBJ databases">
        <title>Complete sequence of Methanococcus aeolicus Nankai-3.</title>
        <authorList>
            <consortium name="US DOE Joint Genome Institute"/>
            <person name="Copeland A."/>
            <person name="Lucas S."/>
            <person name="Lapidus A."/>
            <person name="Barry K."/>
            <person name="Glavina del Rio T."/>
            <person name="Dalin E."/>
            <person name="Tice H."/>
            <person name="Pitluck S."/>
            <person name="Chain P."/>
            <person name="Malfatti S."/>
            <person name="Shin M."/>
            <person name="Vergez L."/>
            <person name="Schmutz J."/>
            <person name="Larimer F."/>
            <person name="Land M."/>
            <person name="Hauser L."/>
            <person name="Kyrpides N."/>
            <person name="Lykidis A."/>
            <person name="Sieprawska-Lupa M."/>
            <person name="Whitman W.B."/>
            <person name="Richardson P."/>
        </authorList>
    </citation>
    <scope>NUCLEOTIDE SEQUENCE [LARGE SCALE GENOMIC DNA]</scope>
    <source>
        <strain evidence="2">Nankai-3</strain>
    </source>
</reference>
<evidence type="ECO:0000313" key="3">
    <source>
        <dbReference type="Proteomes" id="UP000001106"/>
    </source>
</evidence>
<dbReference type="OrthoDB" id="50367at2157"/>
<sequence>MRIISLTDLHGKPLKNINRIIEYEPDILIVSGDITHFGRDLKIIKQLKELEEKNIKIMVIPGNCDNNEAIEELNKYNINIDKKIIEINKIKFIGLGGSNTTPFNTPNEYTEEELYNNFKETVKNQNKEELVNNFILVCHAPPKNTMADRVGNENFGSSAIRKIIEEYRPILTICGHIHESRCIDKINDSYIVNPSQNCFLVCDIYNLKKEILLKNMELFDIL</sequence>
<name>A6UT06_META3</name>
<protein>
    <submittedName>
        <fullName evidence="2">Metallophosphoesterase</fullName>
    </submittedName>
</protein>
<gene>
    <name evidence="2" type="ordered locus">Maeo_0035</name>
</gene>
<dbReference type="eggNOG" id="arCOG01145">
    <property type="taxonomic scope" value="Archaea"/>
</dbReference>
<dbReference type="STRING" id="419665.Maeo_0035"/>
<feature type="domain" description="Calcineurin-like phosphoesterase" evidence="1">
    <location>
        <begin position="1"/>
        <end position="179"/>
    </location>
</feature>
<evidence type="ECO:0000313" key="2">
    <source>
        <dbReference type="EMBL" id="ABR55628.1"/>
    </source>
</evidence>
<dbReference type="HOGENOM" id="CLU_041441_5_0_2"/>
<dbReference type="RefSeq" id="WP_011972760.1">
    <property type="nucleotide sequence ID" value="NC_009635.1"/>
</dbReference>
<proteinExistence type="predicted"/>
<dbReference type="Gene3D" id="3.60.21.10">
    <property type="match status" value="1"/>
</dbReference>
<evidence type="ECO:0000259" key="1">
    <source>
        <dbReference type="Pfam" id="PF00149"/>
    </source>
</evidence>
<dbReference type="KEGG" id="mae:Maeo_0035"/>
<dbReference type="SUPFAM" id="SSF56300">
    <property type="entry name" value="Metallo-dependent phosphatases"/>
    <property type="match status" value="1"/>
</dbReference>
<dbReference type="Pfam" id="PF00149">
    <property type="entry name" value="Metallophos"/>
    <property type="match status" value="1"/>
</dbReference>
<dbReference type="AlphaFoldDB" id="A6UT06"/>
<dbReference type="GeneID" id="5326304"/>
<dbReference type="PANTHER" id="PTHR37523:SF1">
    <property type="entry name" value="CALCINEURIN-LIKE PHOSPHOESTERASE DOMAIN-CONTAINING PROTEIN"/>
    <property type="match status" value="1"/>
</dbReference>
<dbReference type="PANTHER" id="PTHR37523">
    <property type="entry name" value="METALLOPHOSPHOESTERASE"/>
    <property type="match status" value="1"/>
</dbReference>
<dbReference type="Proteomes" id="UP000001106">
    <property type="component" value="Chromosome"/>
</dbReference>
<dbReference type="InterPro" id="IPR029052">
    <property type="entry name" value="Metallo-depent_PP-like"/>
</dbReference>
<accession>A6UT06</accession>
<keyword evidence="3" id="KW-1185">Reference proteome</keyword>